<dbReference type="InterPro" id="IPR027417">
    <property type="entry name" value="P-loop_NTPase"/>
</dbReference>
<dbReference type="GO" id="GO:0016887">
    <property type="term" value="F:ATP hydrolysis activity"/>
    <property type="evidence" value="ECO:0007669"/>
    <property type="project" value="InterPro"/>
</dbReference>
<comment type="subcellular location">
    <subcellularLocation>
        <location evidence="1">Membrane</location>
        <topology evidence="1">Multi-pass membrane protein</topology>
    </subcellularLocation>
</comment>
<evidence type="ECO:0000256" key="10">
    <source>
        <dbReference type="ARBA" id="ARBA00022989"/>
    </source>
</evidence>
<evidence type="ECO:0000313" key="18">
    <source>
        <dbReference type="Proteomes" id="UP000235965"/>
    </source>
</evidence>
<evidence type="ECO:0000256" key="13">
    <source>
        <dbReference type="ARBA" id="ARBA00034018"/>
    </source>
</evidence>
<dbReference type="GO" id="GO:0005743">
    <property type="term" value="C:mitochondrial inner membrane"/>
    <property type="evidence" value="ECO:0007669"/>
    <property type="project" value="TreeGrafter"/>
</dbReference>
<dbReference type="STRING" id="105785.A0A2J7R781"/>
<keyword evidence="11 14" id="KW-0472">Membrane</keyword>
<dbReference type="GO" id="GO:0017085">
    <property type="term" value="P:response to insecticide"/>
    <property type="evidence" value="ECO:0007669"/>
    <property type="project" value="UniProtKB-ARBA"/>
</dbReference>
<feature type="transmembrane region" description="Helical" evidence="14">
    <location>
        <begin position="889"/>
        <end position="906"/>
    </location>
</feature>
<evidence type="ECO:0000256" key="6">
    <source>
        <dbReference type="ARBA" id="ARBA00022737"/>
    </source>
</evidence>
<evidence type="ECO:0000256" key="7">
    <source>
        <dbReference type="ARBA" id="ARBA00022741"/>
    </source>
</evidence>
<keyword evidence="10 14" id="KW-1133">Transmembrane helix</keyword>
<dbReference type="GO" id="GO:0008559">
    <property type="term" value="F:ABC-type xenobiotic transporter activity"/>
    <property type="evidence" value="ECO:0007669"/>
    <property type="project" value="UniProtKB-EC"/>
</dbReference>
<dbReference type="GO" id="GO:0090374">
    <property type="term" value="P:oligopeptide export from mitochondrion"/>
    <property type="evidence" value="ECO:0007669"/>
    <property type="project" value="TreeGrafter"/>
</dbReference>
<dbReference type="InterPro" id="IPR003439">
    <property type="entry name" value="ABC_transporter-like_ATP-bd"/>
</dbReference>
<keyword evidence="7" id="KW-0547">Nucleotide-binding</keyword>
<dbReference type="FunFam" id="1.20.1560.10:FF:000018">
    <property type="entry name" value="ATP-binding cassette subfamily B member 11"/>
    <property type="match status" value="1"/>
</dbReference>
<evidence type="ECO:0000256" key="4">
    <source>
        <dbReference type="ARBA" id="ARBA00022448"/>
    </source>
</evidence>
<accession>A0A2J7R781</accession>
<dbReference type="InterPro" id="IPR011527">
    <property type="entry name" value="ABC1_TM_dom"/>
</dbReference>
<dbReference type="FunFam" id="3.40.50.300:FF:000205">
    <property type="entry name" value="ABC transporter B family member 4"/>
    <property type="match status" value="1"/>
</dbReference>
<dbReference type="SUPFAM" id="SSF90123">
    <property type="entry name" value="ABC transporter transmembrane region"/>
    <property type="match status" value="2"/>
</dbReference>
<feature type="domain" description="ABC transporter" evidence="15">
    <location>
        <begin position="450"/>
        <end position="689"/>
    </location>
</feature>
<evidence type="ECO:0000256" key="3">
    <source>
        <dbReference type="ARBA" id="ARBA00012191"/>
    </source>
</evidence>
<dbReference type="Gene3D" id="3.40.50.300">
    <property type="entry name" value="P-loop containing nucleotide triphosphate hydrolases"/>
    <property type="match status" value="2"/>
</dbReference>
<dbReference type="CDD" id="cd18577">
    <property type="entry name" value="ABC_6TM_Pgp_ABCB1_D1_like"/>
    <property type="match status" value="1"/>
</dbReference>
<protein>
    <recommendedName>
        <fullName evidence="3">ABC-type xenobiotic transporter</fullName>
        <ecNumber evidence="3">7.6.2.2</ecNumber>
    </recommendedName>
</protein>
<dbReference type="GO" id="GO:0015421">
    <property type="term" value="F:ABC-type oligopeptide transporter activity"/>
    <property type="evidence" value="ECO:0007669"/>
    <property type="project" value="TreeGrafter"/>
</dbReference>
<evidence type="ECO:0000256" key="1">
    <source>
        <dbReference type="ARBA" id="ARBA00004141"/>
    </source>
</evidence>
<dbReference type="PANTHER" id="PTHR43394:SF27">
    <property type="entry name" value="ATP-DEPENDENT TRANSLOCASE ABCB1-LIKE"/>
    <property type="match status" value="1"/>
</dbReference>
<feature type="transmembrane region" description="Helical" evidence="14">
    <location>
        <begin position="912"/>
        <end position="931"/>
    </location>
</feature>
<dbReference type="CDD" id="cd18578">
    <property type="entry name" value="ABC_6TM_Pgp_ABCB1_D2_like"/>
    <property type="match status" value="1"/>
</dbReference>
<name>A0A2J7R781_9NEOP</name>
<evidence type="ECO:0000256" key="9">
    <source>
        <dbReference type="ARBA" id="ARBA00022967"/>
    </source>
</evidence>
<keyword evidence="18" id="KW-1185">Reference proteome</keyword>
<feature type="transmembrane region" description="Helical" evidence="14">
    <location>
        <begin position="765"/>
        <end position="786"/>
    </location>
</feature>
<feature type="transmembrane region" description="Helical" evidence="14">
    <location>
        <begin position="988"/>
        <end position="1007"/>
    </location>
</feature>
<comment type="caution">
    <text evidence="17">The sequence shown here is derived from an EMBL/GenBank/DDBJ whole genome shotgun (WGS) entry which is preliminary data.</text>
</comment>
<keyword evidence="6" id="KW-0677">Repeat</keyword>
<evidence type="ECO:0000259" key="16">
    <source>
        <dbReference type="PROSITE" id="PS50929"/>
    </source>
</evidence>
<keyword evidence="5 14" id="KW-0812">Transmembrane</keyword>
<keyword evidence="9" id="KW-1278">Translocase</keyword>
<dbReference type="FunFam" id="3.40.50.300:FF:000479">
    <property type="entry name" value="Multidrug resistance protein 1A"/>
    <property type="match status" value="1"/>
</dbReference>
<feature type="transmembrane region" description="Helical" evidence="14">
    <location>
        <begin position="806"/>
        <end position="830"/>
    </location>
</feature>
<dbReference type="Pfam" id="PF00005">
    <property type="entry name" value="ABC_tran"/>
    <property type="match status" value="2"/>
</dbReference>
<feature type="transmembrane region" description="Helical" evidence="14">
    <location>
        <begin position="175"/>
        <end position="197"/>
    </location>
</feature>
<feature type="transmembrane region" description="Helical" evidence="14">
    <location>
        <begin position="88"/>
        <end position="112"/>
    </location>
</feature>
<dbReference type="SUPFAM" id="SSF52540">
    <property type="entry name" value="P-loop containing nucleoside triphosphate hydrolases"/>
    <property type="match status" value="2"/>
</dbReference>
<feature type="transmembrane region" description="Helical" evidence="14">
    <location>
        <begin position="273"/>
        <end position="291"/>
    </location>
</feature>
<reference evidence="17 18" key="1">
    <citation type="submission" date="2017-12" db="EMBL/GenBank/DDBJ databases">
        <title>Hemimetabolous genomes reveal molecular basis of termite eusociality.</title>
        <authorList>
            <person name="Harrison M.C."/>
            <person name="Jongepier E."/>
            <person name="Robertson H.M."/>
            <person name="Arning N."/>
            <person name="Bitard-Feildel T."/>
            <person name="Chao H."/>
            <person name="Childers C.P."/>
            <person name="Dinh H."/>
            <person name="Doddapaneni H."/>
            <person name="Dugan S."/>
            <person name="Gowin J."/>
            <person name="Greiner C."/>
            <person name="Han Y."/>
            <person name="Hu H."/>
            <person name="Hughes D.S.T."/>
            <person name="Huylmans A.-K."/>
            <person name="Kemena C."/>
            <person name="Kremer L.P.M."/>
            <person name="Lee S.L."/>
            <person name="Lopez-Ezquerra A."/>
            <person name="Mallet L."/>
            <person name="Monroy-Kuhn J.M."/>
            <person name="Moser A."/>
            <person name="Murali S.C."/>
            <person name="Muzny D.M."/>
            <person name="Otani S."/>
            <person name="Piulachs M.-D."/>
            <person name="Poelchau M."/>
            <person name="Qu J."/>
            <person name="Schaub F."/>
            <person name="Wada-Katsumata A."/>
            <person name="Worley K.C."/>
            <person name="Xie Q."/>
            <person name="Ylla G."/>
            <person name="Poulsen M."/>
            <person name="Gibbs R.A."/>
            <person name="Schal C."/>
            <person name="Richards S."/>
            <person name="Belles X."/>
            <person name="Korb J."/>
            <person name="Bornberg-Bauer E."/>
        </authorList>
    </citation>
    <scope>NUCLEOTIDE SEQUENCE [LARGE SCALE GENOMIC DNA]</scope>
    <source>
        <tissue evidence="17">Whole body</tissue>
    </source>
</reference>
<feature type="transmembrane region" description="Helical" evidence="14">
    <location>
        <begin position="350"/>
        <end position="374"/>
    </location>
</feature>
<feature type="domain" description="ABC transmembrane type-1" evidence="16">
    <location>
        <begin position="92"/>
        <end position="415"/>
    </location>
</feature>
<feature type="domain" description="ABC transporter" evidence="15">
    <location>
        <begin position="1084"/>
        <end position="1323"/>
    </location>
</feature>
<dbReference type="SMART" id="SM00382">
    <property type="entry name" value="AAA"/>
    <property type="match status" value="2"/>
</dbReference>
<feature type="domain" description="ABC transmembrane type-1" evidence="16">
    <location>
        <begin position="768"/>
        <end position="1053"/>
    </location>
</feature>
<keyword evidence="12" id="KW-0325">Glycoprotein</keyword>
<gene>
    <name evidence="17" type="ORF">B7P43_G13314</name>
</gene>
<dbReference type="PANTHER" id="PTHR43394">
    <property type="entry name" value="ATP-DEPENDENT PERMEASE MDL1, MITOCHONDRIAL"/>
    <property type="match status" value="1"/>
</dbReference>
<feature type="transmembrane region" description="Helical" evidence="14">
    <location>
        <begin position="406"/>
        <end position="427"/>
    </location>
</feature>
<dbReference type="EMBL" id="NEVH01006738">
    <property type="protein sequence ID" value="PNF36690.1"/>
    <property type="molecule type" value="Genomic_DNA"/>
</dbReference>
<evidence type="ECO:0000256" key="8">
    <source>
        <dbReference type="ARBA" id="ARBA00022840"/>
    </source>
</evidence>
<dbReference type="CDD" id="cd03249">
    <property type="entry name" value="ABC_MTABC3_MDL1_MDL2"/>
    <property type="match status" value="2"/>
</dbReference>
<dbReference type="InterPro" id="IPR036640">
    <property type="entry name" value="ABC1_TM_sf"/>
</dbReference>
<evidence type="ECO:0000259" key="15">
    <source>
        <dbReference type="PROSITE" id="PS50893"/>
    </source>
</evidence>
<dbReference type="Pfam" id="PF00664">
    <property type="entry name" value="ABC_membrane"/>
    <property type="match status" value="2"/>
</dbReference>
<keyword evidence="8" id="KW-0067">ATP-binding</keyword>
<evidence type="ECO:0000256" key="11">
    <source>
        <dbReference type="ARBA" id="ARBA00023136"/>
    </source>
</evidence>
<dbReference type="FunFam" id="1.20.1560.10:FF:000009">
    <property type="entry name" value="ABC transporter B family member 1"/>
    <property type="match status" value="1"/>
</dbReference>
<dbReference type="Proteomes" id="UP000235965">
    <property type="component" value="Unassembled WGS sequence"/>
</dbReference>
<dbReference type="PROSITE" id="PS00211">
    <property type="entry name" value="ABC_TRANSPORTER_1"/>
    <property type="match status" value="2"/>
</dbReference>
<evidence type="ECO:0000256" key="2">
    <source>
        <dbReference type="ARBA" id="ARBA00007577"/>
    </source>
</evidence>
<dbReference type="OrthoDB" id="6500128at2759"/>
<evidence type="ECO:0000256" key="5">
    <source>
        <dbReference type="ARBA" id="ARBA00022692"/>
    </source>
</evidence>
<feature type="transmembrane region" description="Helical" evidence="14">
    <location>
        <begin position="248"/>
        <end position="267"/>
    </location>
</feature>
<sequence length="1326" mass="145798">MNKEQASGTGIKASELEQHYPLLQLKPDESGQPTVRVYHFTAGFKNGVEFDKRRQEQRYSKDDINDSDPSEAKSGLFGLFRYARCSDLLLIAIGTVFAVFHGASFPVLAVIFGQMTNTLIVQSTKMNSSSGYEDVISGGTSLSNVSGWNSNAVKEPPWTNKPSDFMQFMTQYSIYYSYLGAGVFIASFIQTLCWELACERQVHQLRQIFFAQILRQDVSWYDCNQGGDLTTKLSDDLERVREGLGSKCSLVIQYASTFISGIVVGVITSWKLTLVVMAVGPLFIGTSAYLARMTANSSAREQEKYALAGGVADQVLNNIRTVLAFGKQTYEIHRFDAALEAGRLLAMNKYFILSICLGLVFFLNYIGYGLAFWYGSELINNSEITPGSVFTVFFSVMSGAFSLGHAMPFVAVVSTAIGAASTLFTIIDRVPDIDPYSDAGIKPNKVQGDIELRDVSFSYPARSGVQVLDGINLKIKAGETVALVGASGSGKSTIVSLILRFYDPTSGQVLLDGVDVRKMNVLWLRSKIGVVSQEPNLFGSTIYKNISYGHPDDVKYHDVVKTAMMANAHSFITMLPKGYNTVVGGSVGAAQLSGGQKQRIAIARALIRDPPILLLDEATSALDTKSEQIVKETLRQAAKGRTTIIIAHRLSSVFDADHIYVLKDGGVREHGTHSELLSMRGHYYRLVEAQKSFGDDAGNVIEDPIENLNTCKKRKSSKSRNRIPSVCSSIEQLTLAVEENFCHVAKGDASPMWRLLKLNSPEWKALSLGFFGCVCTGAIMPTFAIFYGEMFGTFQLSGLELKKSALFWSVMFVVLAFVAGFSYWLHAIAMTTACEKLVKRLRVLAFSNILRQPVSWMDEEDSSPHKLCTRLARDAPLVKSAAGLRAGQVLGAFVTLASALAIAFVFGWKLAFLLMIAVPILVFASYQLALISRRYQRRDAHLMEQAGKVASESILNIRTVQSLGKEYQFLDLYLQNLVAPLLEAKKQALFFAAVFSFSQAVIYAMYAGAFRFGAYLIETGDMEAIDVYRVFFALAFSAQSVGQTTAYLQDYTRAKLAAEKLFQLVDRSPEMVEGTAKPKIQGRVTFSGVHFRYPNRPNVPVLRGLNLEVKPGQTLALVGASGCGKSTTVALLQCFYRPDFGQVMVDGHDISSIDPDHLRRHMGLVTQEPVLFDCSLRDNIAYGSPEPLEMDDIVKAARTANIHNFITSLPQGYDTMAGSQTGISQLSGGQKQRIAIARALVRNPCILLLDEATSALDASCEKVVQNALDSARQGRTCIIIAHRLSTIQSADIIAVIHRGQVVEQGPHEFLMELRGRYYELVRAQGL</sequence>
<dbReference type="GO" id="GO:0005524">
    <property type="term" value="F:ATP binding"/>
    <property type="evidence" value="ECO:0007669"/>
    <property type="project" value="UniProtKB-KW"/>
</dbReference>
<dbReference type="PROSITE" id="PS50893">
    <property type="entry name" value="ABC_TRANSPORTER_2"/>
    <property type="match status" value="2"/>
</dbReference>
<dbReference type="InterPro" id="IPR003593">
    <property type="entry name" value="AAA+_ATPase"/>
</dbReference>
<dbReference type="GO" id="GO:0097254">
    <property type="term" value="P:renal tubular secretion"/>
    <property type="evidence" value="ECO:0007669"/>
    <property type="project" value="UniProtKB-ARBA"/>
</dbReference>
<proteinExistence type="inferred from homology"/>
<organism evidence="17 18">
    <name type="scientific">Cryptotermes secundus</name>
    <dbReference type="NCBI Taxonomy" id="105785"/>
    <lineage>
        <taxon>Eukaryota</taxon>
        <taxon>Metazoa</taxon>
        <taxon>Ecdysozoa</taxon>
        <taxon>Arthropoda</taxon>
        <taxon>Hexapoda</taxon>
        <taxon>Insecta</taxon>
        <taxon>Pterygota</taxon>
        <taxon>Neoptera</taxon>
        <taxon>Polyneoptera</taxon>
        <taxon>Dictyoptera</taxon>
        <taxon>Blattodea</taxon>
        <taxon>Blattoidea</taxon>
        <taxon>Termitoidae</taxon>
        <taxon>Kalotermitidae</taxon>
        <taxon>Cryptotermitinae</taxon>
        <taxon>Cryptotermes</taxon>
    </lineage>
</organism>
<evidence type="ECO:0000313" key="17">
    <source>
        <dbReference type="EMBL" id="PNF36690.1"/>
    </source>
</evidence>
<dbReference type="InterPro" id="IPR017871">
    <property type="entry name" value="ABC_transporter-like_CS"/>
</dbReference>
<dbReference type="InParanoid" id="A0A2J7R781"/>
<dbReference type="EC" id="7.6.2.2" evidence="3"/>
<comment type="catalytic activity">
    <reaction evidence="13">
        <text>ATP + H2O + xenobioticSide 1 = ADP + phosphate + xenobioticSide 2.</text>
        <dbReference type="EC" id="7.6.2.2"/>
    </reaction>
</comment>
<dbReference type="InterPro" id="IPR039421">
    <property type="entry name" value="Type_1_exporter"/>
</dbReference>
<comment type="similarity">
    <text evidence="2">Belongs to the ABC transporter superfamily. ABCB family. Multidrug resistance exporter (TC 3.A.1.201) subfamily.</text>
</comment>
<dbReference type="PROSITE" id="PS50929">
    <property type="entry name" value="ABC_TM1F"/>
    <property type="match status" value="2"/>
</dbReference>
<dbReference type="Gene3D" id="1.20.1560.10">
    <property type="entry name" value="ABC transporter type 1, transmembrane domain"/>
    <property type="match status" value="1"/>
</dbReference>
<keyword evidence="4" id="KW-0813">Transport</keyword>
<evidence type="ECO:0000256" key="12">
    <source>
        <dbReference type="ARBA" id="ARBA00023180"/>
    </source>
</evidence>
<evidence type="ECO:0000256" key="14">
    <source>
        <dbReference type="SAM" id="Phobius"/>
    </source>
</evidence>